<dbReference type="GO" id="GO:0003824">
    <property type="term" value="F:catalytic activity"/>
    <property type="evidence" value="ECO:0007669"/>
    <property type="project" value="InterPro"/>
</dbReference>
<dbReference type="PANTHER" id="PTHR43432">
    <property type="entry name" value="SLR0285 PROTEIN"/>
    <property type="match status" value="1"/>
</dbReference>
<proteinExistence type="predicted"/>
<sequence>MIDVFCGEFLINVTPLEMSGNSCSHNCAYCFANIERGCRVSEISREIKFLTGKSSANNLATLLYHKGYPICFSNRTDPFSESNIKDTRVLAKILKQKENGLFIQTKLGKDEYIEEFLETMSGKKNIVFYITITTPNDDISKIIEPNAPLPSRRKAWAIKLSKMGYPVIVAFNPFVEGWTNLNENLKECKEYQRAGINHFIYQNLKLNPMKVKSFSPGRRKQFEKTGINLNLYCNKNSTKDRQKYAQQAVINARKAGCEALMFGMPFRNDFFDILVSTYGKDKVFPSNYFFYNWLIKNKKAGDIVIREEYVNVLAPYLGDLIDTPIKAMPTYILRTARQVWKGNERVQRMTTYRELLGVIFDDKRISACPKRNFLISENDKGSAVFNGEIKP</sequence>
<dbReference type="Gene3D" id="3.80.30.30">
    <property type="match status" value="1"/>
</dbReference>
<protein>
    <recommendedName>
        <fullName evidence="4">Radical SAM core domain-containing protein</fullName>
    </recommendedName>
</protein>
<accession>A0A388T952</accession>
<feature type="domain" description="Radical SAM core" evidence="4">
    <location>
        <begin position="20"/>
        <end position="178"/>
    </location>
</feature>
<dbReference type="InterPro" id="IPR040086">
    <property type="entry name" value="MJ0683-like"/>
</dbReference>
<dbReference type="InterPro" id="IPR007197">
    <property type="entry name" value="rSAM"/>
</dbReference>
<keyword evidence="1" id="KW-0479">Metal-binding</keyword>
<evidence type="ECO:0000313" key="6">
    <source>
        <dbReference type="Proteomes" id="UP000269352"/>
    </source>
</evidence>
<keyword evidence="6" id="KW-1185">Reference proteome</keyword>
<dbReference type="PANTHER" id="PTHR43432:SF3">
    <property type="entry name" value="SLR0285 PROTEIN"/>
    <property type="match status" value="1"/>
</dbReference>
<keyword evidence="2" id="KW-0408">Iron</keyword>
<keyword evidence="3" id="KW-0411">Iron-sulfur</keyword>
<dbReference type="GO" id="GO:0046872">
    <property type="term" value="F:metal ion binding"/>
    <property type="evidence" value="ECO:0007669"/>
    <property type="project" value="UniProtKB-KW"/>
</dbReference>
<dbReference type="Proteomes" id="UP000269352">
    <property type="component" value="Unassembled WGS sequence"/>
</dbReference>
<evidence type="ECO:0000256" key="2">
    <source>
        <dbReference type="ARBA" id="ARBA00023004"/>
    </source>
</evidence>
<dbReference type="AlphaFoldDB" id="A0A388T952"/>
<evidence type="ECO:0000256" key="3">
    <source>
        <dbReference type="ARBA" id="ARBA00023014"/>
    </source>
</evidence>
<dbReference type="SFLD" id="SFLDS00029">
    <property type="entry name" value="Radical_SAM"/>
    <property type="match status" value="1"/>
</dbReference>
<comment type="caution">
    <text evidence="5">The sequence shown here is derived from an EMBL/GenBank/DDBJ whole genome shotgun (WGS) entry which is preliminary data.</text>
</comment>
<evidence type="ECO:0000256" key="1">
    <source>
        <dbReference type="ARBA" id="ARBA00022723"/>
    </source>
</evidence>
<dbReference type="Pfam" id="PF04055">
    <property type="entry name" value="Radical_SAM"/>
    <property type="match status" value="1"/>
</dbReference>
<evidence type="ECO:0000259" key="4">
    <source>
        <dbReference type="Pfam" id="PF04055"/>
    </source>
</evidence>
<name>A0A388T952_TERA1</name>
<dbReference type="EMBL" id="BGZN01000006">
    <property type="protein sequence ID" value="GBR73148.1"/>
    <property type="molecule type" value="Genomic_DNA"/>
</dbReference>
<reference evidence="5 6" key="1">
    <citation type="journal article" date="2019" name="ISME J.">
        <title>Genome analyses of uncultured TG2/ZB3 bacteria in 'Margulisbacteria' specifically attached to ectosymbiotic spirochetes of protists in the termite gut.</title>
        <authorList>
            <person name="Utami Y.D."/>
            <person name="Kuwahara H."/>
            <person name="Igai K."/>
            <person name="Murakami T."/>
            <person name="Sugaya K."/>
            <person name="Morikawa T."/>
            <person name="Nagura Y."/>
            <person name="Yuki M."/>
            <person name="Deevong P."/>
            <person name="Inoue T."/>
            <person name="Kihara K."/>
            <person name="Lo N."/>
            <person name="Yamada A."/>
            <person name="Ohkuma M."/>
            <person name="Hongoh Y."/>
        </authorList>
    </citation>
    <scope>NUCLEOTIDE SEQUENCE [LARGE SCALE GENOMIC DNA]</scope>
    <source>
        <strain evidence="5">NkOx7-01</strain>
    </source>
</reference>
<dbReference type="GO" id="GO:0051536">
    <property type="term" value="F:iron-sulfur cluster binding"/>
    <property type="evidence" value="ECO:0007669"/>
    <property type="project" value="UniProtKB-KW"/>
</dbReference>
<dbReference type="SFLD" id="SFLDG01084">
    <property type="entry name" value="Uncharacterised_Radical_SAM_Su"/>
    <property type="match status" value="1"/>
</dbReference>
<evidence type="ECO:0000313" key="5">
    <source>
        <dbReference type="EMBL" id="GBR73148.1"/>
    </source>
</evidence>
<gene>
    <name evidence="5" type="ORF">NO1_0578</name>
</gene>
<organism evidence="5 6">
    <name type="scientific">Termititenax aidoneus</name>
    <dbReference type="NCBI Taxonomy" id="2218524"/>
    <lineage>
        <taxon>Bacteria</taxon>
        <taxon>Bacillati</taxon>
        <taxon>Candidatus Margulisiibacteriota</taxon>
        <taxon>Candidatus Termititenacia</taxon>
        <taxon>Candidatus Termititenacales</taxon>
        <taxon>Candidatus Termititenacaceae</taxon>
        <taxon>Candidatus Termititenax</taxon>
    </lineage>
</organism>